<keyword evidence="1" id="KW-0812">Transmembrane</keyword>
<keyword evidence="1" id="KW-1133">Transmembrane helix</keyword>
<proteinExistence type="predicted"/>
<dbReference type="Proteomes" id="UP000271031">
    <property type="component" value="Unassembled WGS sequence"/>
</dbReference>
<protein>
    <submittedName>
        <fullName evidence="2">Uncharacterized protein</fullName>
    </submittedName>
</protein>
<dbReference type="RefSeq" id="WP_122918043.1">
    <property type="nucleotide sequence ID" value="NZ_RHHQ01000008.1"/>
</dbReference>
<keyword evidence="1" id="KW-0472">Membrane</keyword>
<reference evidence="2 3" key="1">
    <citation type="submission" date="2018-10" db="EMBL/GenBank/DDBJ databases">
        <title>Phylogenomics of Brevibacillus.</title>
        <authorList>
            <person name="Dunlap C."/>
        </authorList>
    </citation>
    <scope>NUCLEOTIDE SEQUENCE [LARGE SCALE GENOMIC DNA]</scope>
    <source>
        <strain evidence="2 3">JCM 15716</strain>
    </source>
</reference>
<gene>
    <name evidence="2" type="ORF">EDM56_11525</name>
</gene>
<keyword evidence="3" id="KW-1185">Reference proteome</keyword>
<organism evidence="2 3">
    <name type="scientific">Brevibacillus fluminis</name>
    <dbReference type="NCBI Taxonomy" id="511487"/>
    <lineage>
        <taxon>Bacteria</taxon>
        <taxon>Bacillati</taxon>
        <taxon>Bacillota</taxon>
        <taxon>Bacilli</taxon>
        <taxon>Bacillales</taxon>
        <taxon>Paenibacillaceae</taxon>
        <taxon>Brevibacillus</taxon>
    </lineage>
</organism>
<name>A0A3M8DQI6_9BACL</name>
<evidence type="ECO:0000313" key="3">
    <source>
        <dbReference type="Proteomes" id="UP000271031"/>
    </source>
</evidence>
<dbReference type="EMBL" id="RHHQ01000008">
    <property type="protein sequence ID" value="RNB89789.1"/>
    <property type="molecule type" value="Genomic_DNA"/>
</dbReference>
<sequence length="74" mass="8608">MWKYVQFLVGLVNLGLAFRCLYTPYAARIGPIGNGPNEKVVWFQFSLYLLGALCFMGLAFITFWHEKRRESEND</sequence>
<feature type="transmembrane region" description="Helical" evidence="1">
    <location>
        <begin position="41"/>
        <end position="64"/>
    </location>
</feature>
<dbReference type="OrthoDB" id="2903273at2"/>
<comment type="caution">
    <text evidence="2">The sequence shown here is derived from an EMBL/GenBank/DDBJ whole genome shotgun (WGS) entry which is preliminary data.</text>
</comment>
<dbReference type="AlphaFoldDB" id="A0A3M8DQI6"/>
<evidence type="ECO:0000313" key="2">
    <source>
        <dbReference type="EMBL" id="RNB89789.1"/>
    </source>
</evidence>
<evidence type="ECO:0000256" key="1">
    <source>
        <dbReference type="SAM" id="Phobius"/>
    </source>
</evidence>
<accession>A0A3M8DQI6</accession>